<dbReference type="RefSeq" id="WP_060852459.1">
    <property type="nucleotide sequence ID" value="NZ_AP014864.1"/>
</dbReference>
<name>A0A9W4A0T4_BACTO</name>
<protein>
    <recommendedName>
        <fullName evidence="3">Phage protein</fullName>
    </recommendedName>
</protein>
<organism evidence="1 2">
    <name type="scientific">Bacillus thuringiensis subsp. tolworthi</name>
    <dbReference type="NCBI Taxonomy" id="1442"/>
    <lineage>
        <taxon>Bacteria</taxon>
        <taxon>Bacillati</taxon>
        <taxon>Bacillota</taxon>
        <taxon>Bacilli</taxon>
        <taxon>Bacillales</taxon>
        <taxon>Bacillaceae</taxon>
        <taxon>Bacillus</taxon>
        <taxon>Bacillus cereus group</taxon>
    </lineage>
</organism>
<dbReference type="Proteomes" id="UP000055316">
    <property type="component" value="Chromosome"/>
</dbReference>
<proteinExistence type="predicted"/>
<dbReference type="AlphaFoldDB" id="A0A9W4A0T4"/>
<accession>A0A9W4A0T4</accession>
<sequence>MQFSKLEMAIVIGAFLQGYDEEVLNNKEGSQLLEQLEVELENIVNNSTPNQMKEAAESVVSKFIHGLLEEKQME</sequence>
<gene>
    <name evidence="1" type="ORF">KNN_05871</name>
</gene>
<evidence type="ECO:0000313" key="2">
    <source>
        <dbReference type="Proteomes" id="UP000055316"/>
    </source>
</evidence>
<evidence type="ECO:0000313" key="1">
    <source>
        <dbReference type="EMBL" id="BAR86672.1"/>
    </source>
</evidence>
<dbReference type="EMBL" id="AP014864">
    <property type="protein sequence ID" value="BAR86672.1"/>
    <property type="molecule type" value="Genomic_DNA"/>
</dbReference>
<reference evidence="1 2" key="1">
    <citation type="submission" date="2015-05" db="EMBL/GenBank/DDBJ databases">
        <title>Whole genome sequence of Bacillus thuringiensis serovar tolworthi Pasteur Institute Standard strain.</title>
        <authorList>
            <person name="Kanda K."/>
            <person name="Nakashima K."/>
            <person name="Nagano Y."/>
        </authorList>
    </citation>
    <scope>NUCLEOTIDE SEQUENCE [LARGE SCALE GENOMIC DNA]</scope>
    <source>
        <strain evidence="1 2">Pasteur Institute Standard strain</strain>
    </source>
</reference>
<evidence type="ECO:0008006" key="3">
    <source>
        <dbReference type="Google" id="ProtNLM"/>
    </source>
</evidence>